<gene>
    <name evidence="2" type="ORF">SAMN05421740_11523</name>
</gene>
<sequence length="86" mass="9399">MKLVMAWLLLSVGMTLLIALIAGINTSDGAQWPLVIVANAIVVILIGGLVLSLASPFIYPSWSKKHWYAVTAMIFLFAAPIYIYFS</sequence>
<name>A0A1H7UF59_9SPHI</name>
<dbReference type="STRING" id="332977.SAMN05421740_11523"/>
<keyword evidence="3" id="KW-1185">Reference proteome</keyword>
<accession>A0A1H7UF59</accession>
<feature type="transmembrane region" description="Helical" evidence="1">
    <location>
        <begin position="36"/>
        <end position="59"/>
    </location>
</feature>
<feature type="transmembrane region" description="Helical" evidence="1">
    <location>
        <begin position="66"/>
        <end position="85"/>
    </location>
</feature>
<evidence type="ECO:0000313" key="2">
    <source>
        <dbReference type="EMBL" id="SEL95384.1"/>
    </source>
</evidence>
<dbReference type="Proteomes" id="UP000198916">
    <property type="component" value="Unassembled WGS sequence"/>
</dbReference>
<keyword evidence="1" id="KW-0812">Transmembrane</keyword>
<evidence type="ECO:0000313" key="3">
    <source>
        <dbReference type="Proteomes" id="UP000198916"/>
    </source>
</evidence>
<evidence type="ECO:0000256" key="1">
    <source>
        <dbReference type="SAM" id="Phobius"/>
    </source>
</evidence>
<proteinExistence type="predicted"/>
<keyword evidence="1" id="KW-0472">Membrane</keyword>
<protein>
    <submittedName>
        <fullName evidence="2">Uncharacterized protein</fullName>
    </submittedName>
</protein>
<reference evidence="3" key="1">
    <citation type="submission" date="2016-10" db="EMBL/GenBank/DDBJ databases">
        <authorList>
            <person name="Varghese N."/>
            <person name="Submissions S."/>
        </authorList>
    </citation>
    <scope>NUCLEOTIDE SEQUENCE [LARGE SCALE GENOMIC DNA]</scope>
    <source>
        <strain evidence="3">Jip14</strain>
    </source>
</reference>
<dbReference type="EMBL" id="FNZR01000015">
    <property type="protein sequence ID" value="SEL95384.1"/>
    <property type="molecule type" value="Genomic_DNA"/>
</dbReference>
<organism evidence="2 3">
    <name type="scientific">Parapedobacter koreensis</name>
    <dbReference type="NCBI Taxonomy" id="332977"/>
    <lineage>
        <taxon>Bacteria</taxon>
        <taxon>Pseudomonadati</taxon>
        <taxon>Bacteroidota</taxon>
        <taxon>Sphingobacteriia</taxon>
        <taxon>Sphingobacteriales</taxon>
        <taxon>Sphingobacteriaceae</taxon>
        <taxon>Parapedobacter</taxon>
    </lineage>
</organism>
<dbReference type="AlphaFoldDB" id="A0A1H7UF59"/>
<keyword evidence="1" id="KW-1133">Transmembrane helix</keyword>